<accession>A0ABZ1WI41</accession>
<sequence length="42" mass="4635">MAEFESLTSVAHTWRGPEDRPFETSISTVRAVVAVVVSMIVE</sequence>
<organism evidence="1 2">
    <name type="scientific">Kitasatospora herbaricolor</name>
    <dbReference type="NCBI Taxonomy" id="68217"/>
    <lineage>
        <taxon>Bacteria</taxon>
        <taxon>Bacillati</taxon>
        <taxon>Actinomycetota</taxon>
        <taxon>Actinomycetes</taxon>
        <taxon>Kitasatosporales</taxon>
        <taxon>Streptomycetaceae</taxon>
        <taxon>Kitasatospora</taxon>
    </lineage>
</organism>
<evidence type="ECO:0000313" key="1">
    <source>
        <dbReference type="EMBL" id="WUS60418.1"/>
    </source>
</evidence>
<proteinExistence type="predicted"/>
<dbReference type="Proteomes" id="UP001432014">
    <property type="component" value="Chromosome"/>
</dbReference>
<evidence type="ECO:0000313" key="2">
    <source>
        <dbReference type="Proteomes" id="UP001432014"/>
    </source>
</evidence>
<name>A0ABZ1WI41_9ACTN</name>
<dbReference type="EMBL" id="CP108482">
    <property type="protein sequence ID" value="WUS60418.1"/>
    <property type="molecule type" value="Genomic_DNA"/>
</dbReference>
<protein>
    <submittedName>
        <fullName evidence="1">Uncharacterized protein</fullName>
    </submittedName>
</protein>
<keyword evidence="2" id="KW-1185">Reference proteome</keyword>
<reference evidence="1 2" key="1">
    <citation type="submission" date="2022-10" db="EMBL/GenBank/DDBJ databases">
        <title>The complete genomes of actinobacterial strains from the NBC collection.</title>
        <authorList>
            <person name="Joergensen T.S."/>
            <person name="Alvarez Arevalo M."/>
            <person name="Sterndorff E.B."/>
            <person name="Faurdal D."/>
            <person name="Vuksanovic O."/>
            <person name="Mourched A.-S."/>
            <person name="Charusanti P."/>
            <person name="Shaw S."/>
            <person name="Blin K."/>
            <person name="Weber T."/>
        </authorList>
    </citation>
    <scope>NUCLEOTIDE SEQUENCE [LARGE SCALE GENOMIC DNA]</scope>
    <source>
        <strain evidence="1 2">NBC_01247</strain>
    </source>
</reference>
<dbReference type="RefSeq" id="WP_329493482.1">
    <property type="nucleotide sequence ID" value="NZ_CP108460.1"/>
</dbReference>
<gene>
    <name evidence="1" type="ORF">OG469_35990</name>
</gene>